<sequence>MKTIVQFFILFFLSFNLLAQEKNYIIPEGYEEYISQKDYKFLVDKSVKIISKNFKVEKVKEGTIYLEDGQAYSLVNLHNLIMKCHQMDKKEWTPLLKAHFQSMTTSIDEHKNNDFTDFVTAKKYLSIRIYPKEFVQSNGGVETLITREDLEGTYSVIMLDLPSSFSPLMKSDTENWNISKEEIFKYAQENVNKQEILKETHPIEVNNSTINVSFIGNEDYAASIALDLEKNAPEFVGEWGCVLAIPNKGIASLCKISKDNPVDFVLYIQKFNLITDQFYNEHPQPVSKDFYWYYKGKFQKIQLVIEDNTIQVINPLGLTKLMGEM</sequence>
<proteinExistence type="predicted"/>
<keyword evidence="2" id="KW-1185">Reference proteome</keyword>
<reference evidence="1 2" key="1">
    <citation type="submission" date="2021-05" db="EMBL/GenBank/DDBJ databases">
        <title>Comparative genomic studies on the polysaccharide-degrading batcterial strains of the Flammeovirga genus.</title>
        <authorList>
            <person name="Zewei F."/>
            <person name="Zheng Z."/>
            <person name="Yu L."/>
            <person name="Ruyue G."/>
            <person name="Yanhong M."/>
            <person name="Yuanyuan C."/>
            <person name="Jingyan G."/>
            <person name="Wenjun H."/>
        </authorList>
    </citation>
    <scope>NUCLEOTIDE SEQUENCE [LARGE SCALE GENOMIC DNA]</scope>
    <source>
        <strain evidence="1 2">NBRC:100898</strain>
    </source>
</reference>
<protein>
    <submittedName>
        <fullName evidence="1">Uncharacterized protein</fullName>
    </submittedName>
</protein>
<evidence type="ECO:0000313" key="1">
    <source>
        <dbReference type="EMBL" id="QWG04375.1"/>
    </source>
</evidence>
<dbReference type="Proteomes" id="UP000678679">
    <property type="component" value="Chromosome 2"/>
</dbReference>
<gene>
    <name evidence="1" type="ORF">KMW28_26125</name>
</gene>
<dbReference type="AlphaFoldDB" id="A0AAX1NAA0"/>
<evidence type="ECO:0000313" key="2">
    <source>
        <dbReference type="Proteomes" id="UP000678679"/>
    </source>
</evidence>
<accession>A0AAX1NAA0</accession>
<organism evidence="1 2">
    <name type="scientific">Flammeovirga yaeyamensis</name>
    <dbReference type="NCBI Taxonomy" id="367791"/>
    <lineage>
        <taxon>Bacteria</taxon>
        <taxon>Pseudomonadati</taxon>
        <taxon>Bacteroidota</taxon>
        <taxon>Cytophagia</taxon>
        <taxon>Cytophagales</taxon>
        <taxon>Flammeovirgaceae</taxon>
        <taxon>Flammeovirga</taxon>
    </lineage>
</organism>
<dbReference type="EMBL" id="CP076133">
    <property type="protein sequence ID" value="QWG04375.1"/>
    <property type="molecule type" value="Genomic_DNA"/>
</dbReference>
<dbReference type="RefSeq" id="WP_169663837.1">
    <property type="nucleotide sequence ID" value="NZ_CP076133.1"/>
</dbReference>
<dbReference type="KEGG" id="fya:KMW28_26125"/>
<name>A0AAX1NAA0_9BACT</name>